<comment type="caution">
    <text evidence="1">The sequence shown here is derived from an EMBL/GenBank/DDBJ whole genome shotgun (WGS) entry which is preliminary data.</text>
</comment>
<dbReference type="InterPro" id="IPR017523">
    <property type="entry name" value="Rv3268"/>
</dbReference>
<dbReference type="EMBL" id="JBDXMX010000005">
    <property type="protein sequence ID" value="MEO9248433.1"/>
    <property type="molecule type" value="Genomic_DNA"/>
</dbReference>
<organism evidence="1 2">
    <name type="scientific">Citricoccus nitrophenolicus</name>
    <dbReference type="NCBI Taxonomy" id="863575"/>
    <lineage>
        <taxon>Bacteria</taxon>
        <taxon>Bacillati</taxon>
        <taxon>Actinomycetota</taxon>
        <taxon>Actinomycetes</taxon>
        <taxon>Micrococcales</taxon>
        <taxon>Micrococcaceae</taxon>
        <taxon>Citricoccus</taxon>
    </lineage>
</organism>
<keyword evidence="2" id="KW-1185">Reference proteome</keyword>
<dbReference type="NCBIfam" id="TIGR03089">
    <property type="entry name" value="TIGR03089 family protein"/>
    <property type="match status" value="1"/>
</dbReference>
<proteinExistence type="predicted"/>
<protein>
    <submittedName>
        <fullName evidence="1">TIGR03089 family protein</fullName>
    </submittedName>
</protein>
<name>A0ABV0IJU7_9MICC</name>
<reference evidence="1 2" key="1">
    <citation type="submission" date="2024-05" db="EMBL/GenBank/DDBJ databases">
        <authorList>
            <person name="Yi C."/>
        </authorList>
    </citation>
    <scope>NUCLEOTIDE SEQUENCE [LARGE SCALE GENOMIC DNA]</scope>
    <source>
        <strain evidence="1 2">XS13</strain>
    </source>
</reference>
<gene>
    <name evidence="1" type="ORF">ABDK96_12150</name>
</gene>
<evidence type="ECO:0000313" key="1">
    <source>
        <dbReference type="EMBL" id="MEO9248433.1"/>
    </source>
</evidence>
<dbReference type="Proteomes" id="UP001484097">
    <property type="component" value="Unassembled WGS sequence"/>
</dbReference>
<evidence type="ECO:0000313" key="2">
    <source>
        <dbReference type="Proteomes" id="UP001484097"/>
    </source>
</evidence>
<dbReference type="RefSeq" id="WP_347921049.1">
    <property type="nucleotide sequence ID" value="NZ_JBDXMX010000005.1"/>
</dbReference>
<accession>A0ABV0IJU7</accession>
<sequence>MVTLGTNLPGSGAGRVTGRADWFAALAASPRPAVVDYAGGGDRVELSGRVLANWGAKTANLVEAEGHGPDTTVLVDLPLDWTSLAVLLGLARAGVGLVFAGGPVEVGGAAPAVHDAGRDADLILTAAPADWAEHPAELWTVDAGTEAGVDAAGQTVAQPAAAPPAHAVDFLTEVRMQADQCHLPLPGGPEGLPGLAEAWEDLAAPGGAGVTEDRLSRRERGLVVAAAGARLDRTVATAAVRMWDRGLPVVLVPERAAPFSAATTRRVEAEGVGAPA</sequence>